<comment type="caution">
    <text evidence="2">The sequence shown here is derived from an EMBL/GenBank/DDBJ whole genome shotgun (WGS) entry which is preliminary data.</text>
</comment>
<keyword evidence="1" id="KW-0812">Transmembrane</keyword>
<dbReference type="EMBL" id="JARJCW010000013">
    <property type="protein sequence ID" value="KAJ7218058.1"/>
    <property type="molecule type" value="Genomic_DNA"/>
</dbReference>
<organism evidence="2 3">
    <name type="scientific">Mycena pura</name>
    <dbReference type="NCBI Taxonomy" id="153505"/>
    <lineage>
        <taxon>Eukaryota</taxon>
        <taxon>Fungi</taxon>
        <taxon>Dikarya</taxon>
        <taxon>Basidiomycota</taxon>
        <taxon>Agaricomycotina</taxon>
        <taxon>Agaricomycetes</taxon>
        <taxon>Agaricomycetidae</taxon>
        <taxon>Agaricales</taxon>
        <taxon>Marasmiineae</taxon>
        <taxon>Mycenaceae</taxon>
        <taxon>Mycena</taxon>
    </lineage>
</organism>
<reference evidence="2" key="1">
    <citation type="submission" date="2023-03" db="EMBL/GenBank/DDBJ databases">
        <title>Massive genome expansion in bonnet fungi (Mycena s.s.) driven by repeated elements and novel gene families across ecological guilds.</title>
        <authorList>
            <consortium name="Lawrence Berkeley National Laboratory"/>
            <person name="Harder C.B."/>
            <person name="Miyauchi S."/>
            <person name="Viragh M."/>
            <person name="Kuo A."/>
            <person name="Thoen E."/>
            <person name="Andreopoulos B."/>
            <person name="Lu D."/>
            <person name="Skrede I."/>
            <person name="Drula E."/>
            <person name="Henrissat B."/>
            <person name="Morin E."/>
            <person name="Kohler A."/>
            <person name="Barry K."/>
            <person name="LaButti K."/>
            <person name="Morin E."/>
            <person name="Salamov A."/>
            <person name="Lipzen A."/>
            <person name="Mereny Z."/>
            <person name="Hegedus B."/>
            <person name="Baldrian P."/>
            <person name="Stursova M."/>
            <person name="Weitz H."/>
            <person name="Taylor A."/>
            <person name="Grigoriev I.V."/>
            <person name="Nagy L.G."/>
            <person name="Martin F."/>
            <person name="Kauserud H."/>
        </authorList>
    </citation>
    <scope>NUCLEOTIDE SEQUENCE</scope>
    <source>
        <strain evidence="2">9144</strain>
    </source>
</reference>
<proteinExistence type="predicted"/>
<name>A0AAD6VS89_9AGAR</name>
<feature type="transmembrane region" description="Helical" evidence="1">
    <location>
        <begin position="172"/>
        <end position="196"/>
    </location>
</feature>
<feature type="transmembrane region" description="Helical" evidence="1">
    <location>
        <begin position="132"/>
        <end position="152"/>
    </location>
</feature>
<sequence length="214" mass="23254">MRKTSYALTALAVVFTTVLAVLSLTRVDWVTATYQSDTLNSSYEAKYGLTRTCARLVVSLPGRGSPRFENFECRPFPTRDEDACDGENRSFCAAWTSAGYMVELSIGFGALALVAIAIGVSTHSRRRRIWRAAAGLVVIHALLQLVAFSIVVDLFRTARYPTFEDAKLGTALWLGALAWVAGILTGITTIVTGMAADRGKHWAAGNRAYQPIEG</sequence>
<evidence type="ECO:0000313" key="3">
    <source>
        <dbReference type="Proteomes" id="UP001219525"/>
    </source>
</evidence>
<keyword evidence="3" id="KW-1185">Reference proteome</keyword>
<feature type="transmembrane region" description="Helical" evidence="1">
    <location>
        <begin position="98"/>
        <end position="120"/>
    </location>
</feature>
<evidence type="ECO:0008006" key="4">
    <source>
        <dbReference type="Google" id="ProtNLM"/>
    </source>
</evidence>
<evidence type="ECO:0000313" key="2">
    <source>
        <dbReference type="EMBL" id="KAJ7218058.1"/>
    </source>
</evidence>
<accession>A0AAD6VS89</accession>
<keyword evidence="1" id="KW-0472">Membrane</keyword>
<dbReference type="Proteomes" id="UP001219525">
    <property type="component" value="Unassembled WGS sequence"/>
</dbReference>
<dbReference type="Gene3D" id="1.20.140.150">
    <property type="match status" value="1"/>
</dbReference>
<gene>
    <name evidence="2" type="ORF">GGX14DRAFT_599471</name>
</gene>
<evidence type="ECO:0000256" key="1">
    <source>
        <dbReference type="SAM" id="Phobius"/>
    </source>
</evidence>
<protein>
    <recommendedName>
        <fullName evidence="4">Pali-domain-containing protein</fullName>
    </recommendedName>
</protein>
<dbReference type="AlphaFoldDB" id="A0AAD6VS89"/>
<keyword evidence="1" id="KW-1133">Transmembrane helix</keyword>